<evidence type="ECO:0000256" key="5">
    <source>
        <dbReference type="ARBA" id="ARBA00023136"/>
    </source>
</evidence>
<dbReference type="AlphaFoldDB" id="A0A433SA43"/>
<dbReference type="InterPro" id="IPR029095">
    <property type="entry name" value="NarX-like_N"/>
</dbReference>
<keyword evidence="9" id="KW-0808">Transferase</keyword>
<dbReference type="Pfam" id="PF02518">
    <property type="entry name" value="HATPase_c"/>
    <property type="match status" value="1"/>
</dbReference>
<feature type="domain" description="HPt" evidence="8">
    <location>
        <begin position="393"/>
        <end position="505"/>
    </location>
</feature>
<dbReference type="Proteomes" id="UP000286947">
    <property type="component" value="Unassembled WGS sequence"/>
</dbReference>
<dbReference type="SUPFAM" id="SSF47226">
    <property type="entry name" value="Histidine-containing phosphotransfer domain, HPT domain"/>
    <property type="match status" value="1"/>
</dbReference>
<evidence type="ECO:0000313" key="9">
    <source>
        <dbReference type="EMBL" id="RUS65569.1"/>
    </source>
</evidence>
<dbReference type="InterPro" id="IPR051315">
    <property type="entry name" value="Bact_Chemotaxis_CheA"/>
</dbReference>
<dbReference type="PROSITE" id="PS50894">
    <property type="entry name" value="HPT"/>
    <property type="match status" value="1"/>
</dbReference>
<evidence type="ECO:0000256" key="6">
    <source>
        <dbReference type="PROSITE-ProRule" id="PRU00110"/>
    </source>
</evidence>
<protein>
    <submittedName>
        <fullName evidence="9">Chemotaxis protein CheA</fullName>
        <ecNumber evidence="9">2.7.13.3</ecNumber>
    </submittedName>
</protein>
<comment type="caution">
    <text evidence="9">The sequence shown here is derived from an EMBL/GenBank/DDBJ whole genome shotgun (WGS) entry which is preliminary data.</text>
</comment>
<dbReference type="OrthoDB" id="9803176at2"/>
<keyword evidence="3 7" id="KW-1133">Transmembrane helix</keyword>
<gene>
    <name evidence="9" type="primary">cheA_2</name>
    <name evidence="9" type="ORF">CUZ56_02868</name>
</gene>
<dbReference type="CDD" id="cd00088">
    <property type="entry name" value="HPT"/>
    <property type="match status" value="1"/>
</dbReference>
<comment type="subcellular location">
    <subcellularLocation>
        <location evidence="1">Membrane</location>
        <topology evidence="1">Multi-pass membrane protein</topology>
    </subcellularLocation>
</comment>
<dbReference type="Pfam" id="PF01627">
    <property type="entry name" value="Hpt"/>
    <property type="match status" value="1"/>
</dbReference>
<dbReference type="GO" id="GO:0016020">
    <property type="term" value="C:membrane"/>
    <property type="evidence" value="ECO:0007669"/>
    <property type="project" value="UniProtKB-SubCell"/>
</dbReference>
<dbReference type="InterPro" id="IPR008207">
    <property type="entry name" value="Sig_transdc_His_kin_Hpt_dom"/>
</dbReference>
<evidence type="ECO:0000259" key="8">
    <source>
        <dbReference type="PROSITE" id="PS50894"/>
    </source>
</evidence>
<dbReference type="Pfam" id="PF13675">
    <property type="entry name" value="PilJ"/>
    <property type="match status" value="1"/>
</dbReference>
<dbReference type="PANTHER" id="PTHR43395">
    <property type="entry name" value="SENSOR HISTIDINE KINASE CHEA"/>
    <property type="match status" value="1"/>
</dbReference>
<organism evidence="9 10">
    <name type="scientific">Saezia sanguinis</name>
    <dbReference type="NCBI Taxonomy" id="1965230"/>
    <lineage>
        <taxon>Bacteria</taxon>
        <taxon>Pseudomonadati</taxon>
        <taxon>Pseudomonadota</taxon>
        <taxon>Betaproteobacteria</taxon>
        <taxon>Burkholderiales</taxon>
        <taxon>Saeziaceae</taxon>
        <taxon>Saezia</taxon>
    </lineage>
</organism>
<keyword evidence="2 7" id="KW-0812">Transmembrane</keyword>
<dbReference type="RefSeq" id="WP_126981026.1">
    <property type="nucleotide sequence ID" value="NZ_PQSP01000011.1"/>
</dbReference>
<reference evidence="9 10" key="1">
    <citation type="submission" date="2018-01" db="EMBL/GenBank/DDBJ databases">
        <title>Saezia sanguinis gen. nov., sp. nov., in the order Burkholderiales isolated from human blood.</title>
        <authorList>
            <person name="Medina-Pascual M.J."/>
            <person name="Valdezate S."/>
            <person name="Monzon S."/>
            <person name="Cuesta I."/>
            <person name="Carrasco G."/>
            <person name="Villalon P."/>
            <person name="Saez-Nieto J.A."/>
        </authorList>
    </citation>
    <scope>NUCLEOTIDE SEQUENCE [LARGE SCALE GENOMIC DNA]</scope>
    <source>
        <strain evidence="9 10">CNM695-12</strain>
    </source>
</reference>
<dbReference type="InterPro" id="IPR036890">
    <property type="entry name" value="HATPase_C_sf"/>
</dbReference>
<dbReference type="InterPro" id="IPR003594">
    <property type="entry name" value="HATPase_dom"/>
</dbReference>
<dbReference type="Gene3D" id="3.30.565.10">
    <property type="entry name" value="Histidine kinase-like ATPase, C-terminal domain"/>
    <property type="match status" value="1"/>
</dbReference>
<dbReference type="SUPFAM" id="SSF55874">
    <property type="entry name" value="ATPase domain of HSP90 chaperone/DNA topoisomerase II/histidine kinase"/>
    <property type="match status" value="1"/>
</dbReference>
<dbReference type="EMBL" id="PQSP01000011">
    <property type="protein sequence ID" value="RUS65569.1"/>
    <property type="molecule type" value="Genomic_DNA"/>
</dbReference>
<dbReference type="SMART" id="SM00387">
    <property type="entry name" value="HATPase_c"/>
    <property type="match status" value="1"/>
</dbReference>
<dbReference type="PANTHER" id="PTHR43395:SF8">
    <property type="entry name" value="HISTIDINE KINASE"/>
    <property type="match status" value="1"/>
</dbReference>
<name>A0A433SA43_9BURK</name>
<accession>A0A433SA43</accession>
<dbReference type="GO" id="GO:0004673">
    <property type="term" value="F:protein histidine kinase activity"/>
    <property type="evidence" value="ECO:0007669"/>
    <property type="project" value="UniProtKB-EC"/>
</dbReference>
<keyword evidence="6" id="KW-0597">Phosphoprotein</keyword>
<feature type="transmembrane region" description="Helical" evidence="7">
    <location>
        <begin position="29"/>
        <end position="49"/>
    </location>
</feature>
<evidence type="ECO:0000256" key="2">
    <source>
        <dbReference type="ARBA" id="ARBA00022692"/>
    </source>
</evidence>
<dbReference type="Gene3D" id="1.20.120.160">
    <property type="entry name" value="HPT domain"/>
    <property type="match status" value="1"/>
</dbReference>
<dbReference type="EC" id="2.7.13.3" evidence="9"/>
<proteinExistence type="predicted"/>
<dbReference type="InterPro" id="IPR036641">
    <property type="entry name" value="HPT_dom_sf"/>
</dbReference>
<evidence type="ECO:0000256" key="7">
    <source>
        <dbReference type="SAM" id="Phobius"/>
    </source>
</evidence>
<evidence type="ECO:0000256" key="3">
    <source>
        <dbReference type="ARBA" id="ARBA00022989"/>
    </source>
</evidence>
<dbReference type="GO" id="GO:0000160">
    <property type="term" value="P:phosphorelay signal transduction system"/>
    <property type="evidence" value="ECO:0007669"/>
    <property type="project" value="UniProtKB-KW"/>
</dbReference>
<keyword evidence="4" id="KW-0902">Two-component regulatory system</keyword>
<evidence type="ECO:0000256" key="4">
    <source>
        <dbReference type="ARBA" id="ARBA00023012"/>
    </source>
</evidence>
<keyword evidence="10" id="KW-1185">Reference proteome</keyword>
<feature type="transmembrane region" description="Helical" evidence="7">
    <location>
        <begin position="200"/>
        <end position="221"/>
    </location>
</feature>
<keyword evidence="5 7" id="KW-0472">Membrane</keyword>
<evidence type="ECO:0000256" key="1">
    <source>
        <dbReference type="ARBA" id="ARBA00004141"/>
    </source>
</evidence>
<evidence type="ECO:0000313" key="10">
    <source>
        <dbReference type="Proteomes" id="UP000286947"/>
    </source>
</evidence>
<sequence>MAEQSTSSTRKISGKNRKGSILSGRYRTIIIAIACFLLFDLGVLILNFYTSFQIKEDALGINLAGRQRMLSQRTIKALLIVSGEPQTSSQRNLVELKEATSMFDTTLQAFQSGGIVTGGDGQATYLKAVQDSQTLSVLQKASEIWAPYYRLLQPVLENTATPEQEQQVMTYALEHNTQLLHLMNELTTALELQAENRASFLRMVQTVGIILALLNFAFILYKFIHQLRRSDDAIEIVNAENREILNTVQEGLFLVTPSCRIGSQISASASTLFGQKINPGDDFFEILAPRVSTKVLHDAQEYLKLLLSPHIKDHLVRSINPLSEVEVQVTNRLQIQKSHYLAFSFSRVMDKKSEEVQHLLVTIQDITHQMELEAKLRDERYRSQKEFSMLLKAMEADPVELRSFIEQTEKSLLYVNDLLRETSDSKTQTKLAATLDEIARIIHAIKGNASALNLDSVCELAHTFESELKEIKDIVHENKPIGESLLALPIPLGNLLSIISTLKTLFLDAAATSTNTDSEQEPSPRIHSPLAINPLDNKMLTRLVNNASEDHNKNAQLNIACDDGWDCIPMDTARLVREIVIQLVRNAIVHGLETPEERAAGQKPEAGNIDIRLKRVNSNGWSLSVRDDGTGLQIDRIRQKLLKLGWFNQKELDGMSNKEIALQIFRPDFSTAKNITMHAGRGSGLDLVVNNINQLNKPHLNVSSRPGLYTEFALTFSV</sequence>
<dbReference type="Gene3D" id="3.30.450.20">
    <property type="entry name" value="PAS domain"/>
    <property type="match status" value="1"/>
</dbReference>
<feature type="modified residue" description="Phosphohistidine" evidence="6">
    <location>
        <position position="443"/>
    </location>
</feature>